<proteinExistence type="predicted"/>
<dbReference type="Proteomes" id="UP001320706">
    <property type="component" value="Unassembled WGS sequence"/>
</dbReference>
<protein>
    <submittedName>
        <fullName evidence="1">Uncharacterized protein</fullName>
    </submittedName>
</protein>
<evidence type="ECO:0000313" key="2">
    <source>
        <dbReference type="Proteomes" id="UP001320706"/>
    </source>
</evidence>
<accession>A0ACC3S2G9</accession>
<evidence type="ECO:0000313" key="1">
    <source>
        <dbReference type="EMBL" id="KAK8192499.1"/>
    </source>
</evidence>
<dbReference type="EMBL" id="JAMKPW020000044">
    <property type="protein sequence ID" value="KAK8192499.1"/>
    <property type="molecule type" value="Genomic_DNA"/>
</dbReference>
<reference evidence="1" key="1">
    <citation type="submission" date="2024-02" db="EMBL/GenBank/DDBJ databases">
        <title>Metagenome Assembled Genome of Zalaria obscura JY119.</title>
        <authorList>
            <person name="Vighnesh L."/>
            <person name="Jagadeeshwari U."/>
            <person name="Venkata Ramana C."/>
            <person name="Sasikala C."/>
        </authorList>
    </citation>
    <scope>NUCLEOTIDE SEQUENCE</scope>
    <source>
        <strain evidence="1">JY119</strain>
    </source>
</reference>
<name>A0ACC3S2G9_9PEZI</name>
<keyword evidence="2" id="KW-1185">Reference proteome</keyword>
<gene>
    <name evidence="1" type="ORF">M8818_007668</name>
</gene>
<sequence>MSDSQSTDDRRPRALHSSRSFTRLESPQASPASSRTRASTIGTAIPSIPEARRIPPSAEEQGRRKGDIFESLDEHEEHPDPEPITPSRPEVQLPETFDQLPIEIRNLTDRFLKSLSAKVHAAPLTIDAISELFQEFYLQAESHIATHIATLSSRLSREKSPAESATSKSSATSKGRSRGNSNPDRKGSGDAATGEQQMLTASEITDKRKSRRLLELKRTALEEAVERGVCEKVYDRIYMHRSTDDAERDAKLQSRTAALALVGIGLKELHVEVGESTGEPDAEKEDEISKSLGPARESLRLMSEEHYPLGKLQHLTAAHKSIVETLSQLFPSSSSADEVLPTLIYTLITSPPETLSVISDLSFVQRFRAAHKVDGEAAYCLVNLEAAISFLETVDLSSLRADEAPEGPPKTSSQPNSRPETPTPDIAVDSAPNQPSAPRSLTPSLSPASAVSSTLDSNTSSASKPLPSLSAQSTLSSNLQPRITPHRRLSSLIAQQAERIEAGRENILSTADKAFDSINSTLEDSFKFLFGRLKEQQADLDTPGSPLLVPKTLEDARNLISSPSRAVDGERELDSGDRSPDSATVDDPLSTAGHPLKNDKLLDMVGGRSHRRHDPLRDRSVDSTKSASSGKRVAFAQNSAAAQSLRASDREKMPPPAPPVPAASGVGDVLNAINPLKGFGVPSFGRFGRSASASSTPAPLTPGTEKGRQLGHPGGALTSGTGGEEEGEREEDSDSLNAREALAVLKKAKPPIRRFMEVRDAKLLRLGEVEELLRDYRRLAEVLREAIQSA</sequence>
<organism evidence="1 2">
    <name type="scientific">Zalaria obscura</name>
    <dbReference type="NCBI Taxonomy" id="2024903"/>
    <lineage>
        <taxon>Eukaryota</taxon>
        <taxon>Fungi</taxon>
        <taxon>Dikarya</taxon>
        <taxon>Ascomycota</taxon>
        <taxon>Pezizomycotina</taxon>
        <taxon>Dothideomycetes</taxon>
        <taxon>Dothideomycetidae</taxon>
        <taxon>Dothideales</taxon>
        <taxon>Zalariaceae</taxon>
        <taxon>Zalaria</taxon>
    </lineage>
</organism>
<comment type="caution">
    <text evidence="1">The sequence shown here is derived from an EMBL/GenBank/DDBJ whole genome shotgun (WGS) entry which is preliminary data.</text>
</comment>